<evidence type="ECO:0000256" key="2">
    <source>
        <dbReference type="ARBA" id="ARBA00022801"/>
    </source>
</evidence>
<dbReference type="PANTHER" id="PTHR11839">
    <property type="entry name" value="UDP/ADP-SUGAR PYROPHOSPHATASE"/>
    <property type="match status" value="1"/>
</dbReference>
<evidence type="ECO:0000313" key="8">
    <source>
        <dbReference type="Proteomes" id="UP001150062"/>
    </source>
</evidence>
<keyword evidence="8" id="KW-1185">Reference proteome</keyword>
<dbReference type="GO" id="GO:0019693">
    <property type="term" value="P:ribose phosphate metabolic process"/>
    <property type="evidence" value="ECO:0007669"/>
    <property type="project" value="TreeGrafter"/>
</dbReference>
<dbReference type="PANTHER" id="PTHR11839:SF18">
    <property type="entry name" value="NUDIX HYDROLASE DOMAIN-CONTAINING PROTEIN"/>
    <property type="match status" value="1"/>
</dbReference>
<gene>
    <name evidence="5" type="ORF">M0812_16163</name>
    <name evidence="6" type="ORF">M0813_18131</name>
</gene>
<name>A0AAV7ZGU1_9EUKA</name>
<keyword evidence="2 5" id="KW-0378">Hydrolase</keyword>
<accession>A0AAV7ZGU1</accession>
<dbReference type="Pfam" id="PF00293">
    <property type="entry name" value="NUDIX"/>
    <property type="match status" value="1"/>
</dbReference>
<dbReference type="InterPro" id="IPR015797">
    <property type="entry name" value="NUDIX_hydrolase-like_dom_sf"/>
</dbReference>
<proteinExistence type="predicted"/>
<dbReference type="EMBL" id="JAOAOG010000119">
    <property type="protein sequence ID" value="KAJ6248029.1"/>
    <property type="molecule type" value="Genomic_DNA"/>
</dbReference>
<evidence type="ECO:0000256" key="3">
    <source>
        <dbReference type="SAM" id="Coils"/>
    </source>
</evidence>
<feature type="domain" description="Nudix hydrolase" evidence="4">
    <location>
        <begin position="84"/>
        <end position="241"/>
    </location>
</feature>
<dbReference type="SUPFAM" id="SSF55811">
    <property type="entry name" value="Nudix"/>
    <property type="match status" value="1"/>
</dbReference>
<evidence type="ECO:0000259" key="4">
    <source>
        <dbReference type="PROSITE" id="PS51462"/>
    </source>
</evidence>
<sequence length="251" mass="28513">MTEEPTIEFKNKTVKLTAEPNVNIEDALNSNPFKTWFEDLPMTKFELHSVHFQSVDYFGQRVGFVKFKASITFNGKFVPGIVFARGGAVAILVKVICKETNEEYSVLTVQPRVPIPSSGFPEIPAGMLDDETEKFSGVAAKEMEEETGIIVKTSDLIDLTKLVYGERFRGSVYPSPGGCDEFIKLYYYQTEMGQEKLEELNNKMTGLLEEREQITLKIVKFDELWKETSDCKTLSALFLYEKLKKEGVIKK</sequence>
<dbReference type="Gene3D" id="3.90.79.10">
    <property type="entry name" value="Nucleoside Triphosphate Pyrophosphohydrolase"/>
    <property type="match status" value="1"/>
</dbReference>
<dbReference type="AlphaFoldDB" id="A0AAV7ZGU1"/>
<evidence type="ECO:0000313" key="7">
    <source>
        <dbReference type="Proteomes" id="UP001146793"/>
    </source>
</evidence>
<organism evidence="5 7">
    <name type="scientific">Anaeramoeba flamelloides</name>
    <dbReference type="NCBI Taxonomy" id="1746091"/>
    <lineage>
        <taxon>Eukaryota</taxon>
        <taxon>Metamonada</taxon>
        <taxon>Anaeramoebidae</taxon>
        <taxon>Anaeramoeba</taxon>
    </lineage>
</organism>
<evidence type="ECO:0000313" key="5">
    <source>
        <dbReference type="EMBL" id="KAJ3440111.1"/>
    </source>
</evidence>
<reference evidence="5" key="2">
    <citation type="submission" date="2022-08" db="EMBL/GenBank/DDBJ databases">
        <title>Novel sulphate-reducing endosymbionts in the free-living metamonad Anaeramoeba.</title>
        <authorList>
            <person name="Jerlstrom-Hultqvist J."/>
            <person name="Cepicka I."/>
            <person name="Gallot-Lavallee L."/>
            <person name="Salas-Leiva D."/>
            <person name="Curtis B.A."/>
            <person name="Zahonova K."/>
            <person name="Pipaliya S."/>
            <person name="Dacks J."/>
            <person name="Roger A.J."/>
        </authorList>
    </citation>
    <scope>NUCLEOTIDE SEQUENCE</scope>
    <source>
        <strain evidence="5">Busselton2</strain>
    </source>
</reference>
<comment type="caution">
    <text evidence="5">The sequence shown here is derived from an EMBL/GenBank/DDBJ whole genome shotgun (WGS) entry which is preliminary data.</text>
</comment>
<reference evidence="6" key="1">
    <citation type="submission" date="2022-08" db="EMBL/GenBank/DDBJ databases">
        <title>Novel sulfate-reducing endosymbionts in the free-living metamonad Anaeramoeba.</title>
        <authorList>
            <person name="Jerlstrom-Hultqvist J."/>
            <person name="Cepicka I."/>
            <person name="Gallot-Lavallee L."/>
            <person name="Salas-Leiva D."/>
            <person name="Curtis B.A."/>
            <person name="Zahonova K."/>
            <person name="Pipaliya S."/>
            <person name="Dacks J."/>
            <person name="Roger A.J."/>
        </authorList>
    </citation>
    <scope>NUCLEOTIDE SEQUENCE</scope>
    <source>
        <strain evidence="6">Schooner1</strain>
    </source>
</reference>
<keyword evidence="3" id="KW-0175">Coiled coil</keyword>
<evidence type="ECO:0000256" key="1">
    <source>
        <dbReference type="ARBA" id="ARBA00001946"/>
    </source>
</evidence>
<dbReference type="GO" id="GO:0006753">
    <property type="term" value="P:nucleoside phosphate metabolic process"/>
    <property type="evidence" value="ECO:0007669"/>
    <property type="project" value="TreeGrafter"/>
</dbReference>
<evidence type="ECO:0000313" key="6">
    <source>
        <dbReference type="EMBL" id="KAJ6248029.1"/>
    </source>
</evidence>
<dbReference type="GO" id="GO:0080041">
    <property type="term" value="F:ADP-ribose pyrophosphohydrolase activity"/>
    <property type="evidence" value="ECO:0007669"/>
    <property type="project" value="TreeGrafter"/>
</dbReference>
<dbReference type="CDD" id="cd03424">
    <property type="entry name" value="NUDIX_ADPRase_Nudt5_UGPPase_Nudt14"/>
    <property type="match status" value="1"/>
</dbReference>
<dbReference type="Proteomes" id="UP001150062">
    <property type="component" value="Unassembled WGS sequence"/>
</dbReference>
<dbReference type="GO" id="GO:0080042">
    <property type="term" value="F:ADP-glucose pyrophosphohydrolase activity"/>
    <property type="evidence" value="ECO:0007669"/>
    <property type="project" value="TreeGrafter"/>
</dbReference>
<feature type="coiled-coil region" evidence="3">
    <location>
        <begin position="190"/>
        <end position="217"/>
    </location>
</feature>
<comment type="cofactor">
    <cofactor evidence="1">
        <name>Mg(2+)</name>
        <dbReference type="ChEBI" id="CHEBI:18420"/>
    </cofactor>
</comment>
<dbReference type="EMBL" id="JANTQA010000032">
    <property type="protein sequence ID" value="KAJ3440111.1"/>
    <property type="molecule type" value="Genomic_DNA"/>
</dbReference>
<dbReference type="Proteomes" id="UP001146793">
    <property type="component" value="Unassembled WGS sequence"/>
</dbReference>
<dbReference type="PROSITE" id="PS51462">
    <property type="entry name" value="NUDIX"/>
    <property type="match status" value="1"/>
</dbReference>
<dbReference type="InterPro" id="IPR000086">
    <property type="entry name" value="NUDIX_hydrolase_dom"/>
</dbReference>
<protein>
    <submittedName>
        <fullName evidence="5">Nudix hydrolase 14</fullName>
    </submittedName>
</protein>